<sequence>MNTNTQYMHNAGVQENNYAPRNLTSMFIGDTHSGTSNTASNNQTINAPGGYPTTTGPAQTIVNFNINIQVHPGANVFFGNVPTTAPIPTQPTAAHPAQANPTPAHPTQARPAQAHPTPTTTAPNMPTQTNSTPAPAAPNTDDNNDDAESA</sequence>
<dbReference type="Proteomes" id="UP000308600">
    <property type="component" value="Unassembled WGS sequence"/>
</dbReference>
<reference evidence="1 2" key="1">
    <citation type="journal article" date="2019" name="Nat. Ecol. Evol.">
        <title>Megaphylogeny resolves global patterns of mushroom evolution.</title>
        <authorList>
            <person name="Varga T."/>
            <person name="Krizsan K."/>
            <person name="Foldi C."/>
            <person name="Dima B."/>
            <person name="Sanchez-Garcia M."/>
            <person name="Sanchez-Ramirez S."/>
            <person name="Szollosi G.J."/>
            <person name="Szarkandi J.G."/>
            <person name="Papp V."/>
            <person name="Albert L."/>
            <person name="Andreopoulos W."/>
            <person name="Angelini C."/>
            <person name="Antonin V."/>
            <person name="Barry K.W."/>
            <person name="Bougher N.L."/>
            <person name="Buchanan P."/>
            <person name="Buyck B."/>
            <person name="Bense V."/>
            <person name="Catcheside P."/>
            <person name="Chovatia M."/>
            <person name="Cooper J."/>
            <person name="Damon W."/>
            <person name="Desjardin D."/>
            <person name="Finy P."/>
            <person name="Geml J."/>
            <person name="Haridas S."/>
            <person name="Hughes K."/>
            <person name="Justo A."/>
            <person name="Karasinski D."/>
            <person name="Kautmanova I."/>
            <person name="Kiss B."/>
            <person name="Kocsube S."/>
            <person name="Kotiranta H."/>
            <person name="LaButti K.M."/>
            <person name="Lechner B.E."/>
            <person name="Liimatainen K."/>
            <person name="Lipzen A."/>
            <person name="Lukacs Z."/>
            <person name="Mihaltcheva S."/>
            <person name="Morgado L.N."/>
            <person name="Niskanen T."/>
            <person name="Noordeloos M.E."/>
            <person name="Ohm R.A."/>
            <person name="Ortiz-Santana B."/>
            <person name="Ovrebo C."/>
            <person name="Racz N."/>
            <person name="Riley R."/>
            <person name="Savchenko A."/>
            <person name="Shiryaev A."/>
            <person name="Soop K."/>
            <person name="Spirin V."/>
            <person name="Szebenyi C."/>
            <person name="Tomsovsky M."/>
            <person name="Tulloss R.E."/>
            <person name="Uehling J."/>
            <person name="Grigoriev I.V."/>
            <person name="Vagvolgyi C."/>
            <person name="Papp T."/>
            <person name="Martin F.M."/>
            <person name="Miettinen O."/>
            <person name="Hibbett D.S."/>
            <person name="Nagy L.G."/>
        </authorList>
    </citation>
    <scope>NUCLEOTIDE SEQUENCE [LARGE SCALE GENOMIC DNA]</scope>
    <source>
        <strain evidence="1 2">NL-1719</strain>
    </source>
</reference>
<proteinExistence type="predicted"/>
<gene>
    <name evidence="1" type="ORF">BDN72DRAFT_190682</name>
</gene>
<name>A0ACD3AIC8_9AGAR</name>
<organism evidence="1 2">
    <name type="scientific">Pluteus cervinus</name>
    <dbReference type="NCBI Taxonomy" id="181527"/>
    <lineage>
        <taxon>Eukaryota</taxon>
        <taxon>Fungi</taxon>
        <taxon>Dikarya</taxon>
        <taxon>Basidiomycota</taxon>
        <taxon>Agaricomycotina</taxon>
        <taxon>Agaricomycetes</taxon>
        <taxon>Agaricomycetidae</taxon>
        <taxon>Agaricales</taxon>
        <taxon>Pluteineae</taxon>
        <taxon>Pluteaceae</taxon>
        <taxon>Pluteus</taxon>
    </lineage>
</organism>
<evidence type="ECO:0000313" key="2">
    <source>
        <dbReference type="Proteomes" id="UP000308600"/>
    </source>
</evidence>
<accession>A0ACD3AIC8</accession>
<evidence type="ECO:0000313" key="1">
    <source>
        <dbReference type="EMBL" id="TFK65633.1"/>
    </source>
</evidence>
<keyword evidence="2" id="KW-1185">Reference proteome</keyword>
<protein>
    <submittedName>
        <fullName evidence="1">Uncharacterized protein</fullName>
    </submittedName>
</protein>
<dbReference type="EMBL" id="ML208430">
    <property type="protein sequence ID" value="TFK65633.1"/>
    <property type="molecule type" value="Genomic_DNA"/>
</dbReference>